<keyword evidence="1" id="KW-1133">Transmembrane helix</keyword>
<sequence length="131" mass="15145">MLPLRSINFKIVKWAGLLVLGFLLVLIYWLVDPATSSYFPACPFHSLTGLQCPGCGSQRAVHHLLNVDFRAAVEQNMLLVFSIPYVIFGMVLDRIPNPSERLHHWKRTFYGRKAIFLVLILICLFWIFRNL</sequence>
<proteinExistence type="predicted"/>
<accession>A0A7C2M8G7</accession>
<dbReference type="EMBL" id="DSEE01000286">
    <property type="protein sequence ID" value="HER40339.1"/>
    <property type="molecule type" value="Genomic_DNA"/>
</dbReference>
<comment type="caution">
    <text evidence="2">The sequence shown here is derived from an EMBL/GenBank/DDBJ whole genome shotgun (WGS) entry which is preliminary data.</text>
</comment>
<reference evidence="2" key="1">
    <citation type="journal article" date="2020" name="mSystems">
        <title>Genome- and Community-Level Interaction Insights into Carbon Utilization and Element Cycling Functions of Hydrothermarchaeota in Hydrothermal Sediment.</title>
        <authorList>
            <person name="Zhou Z."/>
            <person name="Liu Y."/>
            <person name="Xu W."/>
            <person name="Pan J."/>
            <person name="Luo Z.H."/>
            <person name="Li M."/>
        </authorList>
    </citation>
    <scope>NUCLEOTIDE SEQUENCE [LARGE SCALE GENOMIC DNA]</scope>
    <source>
        <strain evidence="2">SpSt-1235</strain>
    </source>
</reference>
<organism evidence="2">
    <name type="scientific">Salinimicrobium catena</name>
    <dbReference type="NCBI Taxonomy" id="390640"/>
    <lineage>
        <taxon>Bacteria</taxon>
        <taxon>Pseudomonadati</taxon>
        <taxon>Bacteroidota</taxon>
        <taxon>Flavobacteriia</taxon>
        <taxon>Flavobacteriales</taxon>
        <taxon>Flavobacteriaceae</taxon>
        <taxon>Salinimicrobium</taxon>
    </lineage>
</organism>
<dbReference type="Proteomes" id="UP000885753">
    <property type="component" value="Unassembled WGS sequence"/>
</dbReference>
<feature type="transmembrane region" description="Helical" evidence="1">
    <location>
        <begin position="109"/>
        <end position="128"/>
    </location>
</feature>
<gene>
    <name evidence="2" type="ORF">ENO10_03875</name>
</gene>
<keyword evidence="1" id="KW-0812">Transmembrane</keyword>
<dbReference type="InterPro" id="IPR021215">
    <property type="entry name" value="DUF2752"/>
</dbReference>
<name>A0A7C2M8G7_9FLAO</name>
<feature type="transmembrane region" description="Helical" evidence="1">
    <location>
        <begin position="77"/>
        <end position="97"/>
    </location>
</feature>
<keyword evidence="1" id="KW-0472">Membrane</keyword>
<dbReference type="Pfam" id="PF10825">
    <property type="entry name" value="DUF2752"/>
    <property type="match status" value="1"/>
</dbReference>
<evidence type="ECO:0000256" key="1">
    <source>
        <dbReference type="SAM" id="Phobius"/>
    </source>
</evidence>
<dbReference type="AlphaFoldDB" id="A0A7C2M8G7"/>
<protein>
    <submittedName>
        <fullName evidence="2">DUF2752 domain-containing protein</fullName>
    </submittedName>
</protein>
<evidence type="ECO:0000313" key="2">
    <source>
        <dbReference type="EMBL" id="HER40339.1"/>
    </source>
</evidence>
<feature type="transmembrane region" description="Helical" evidence="1">
    <location>
        <begin position="12"/>
        <end position="31"/>
    </location>
</feature>